<evidence type="ECO:0000313" key="3">
    <source>
        <dbReference type="EMBL" id="CAB4180783.1"/>
    </source>
</evidence>
<accession>A0A6J5PC64</accession>
<proteinExistence type="predicted"/>
<name>A0A6J5PC64_9CAUD</name>
<protein>
    <submittedName>
        <fullName evidence="2">Uncharacterized protein</fullName>
    </submittedName>
</protein>
<reference evidence="2" key="1">
    <citation type="submission" date="2020-05" db="EMBL/GenBank/DDBJ databases">
        <authorList>
            <person name="Chiriac C."/>
            <person name="Salcher M."/>
            <person name="Ghai R."/>
            <person name="Kavagutti S V."/>
        </authorList>
    </citation>
    <scope>NUCLEOTIDE SEQUENCE</scope>
</reference>
<evidence type="ECO:0000313" key="5">
    <source>
        <dbReference type="EMBL" id="CAB4221873.1"/>
    </source>
</evidence>
<gene>
    <name evidence="3" type="ORF">UFOVP1053_43</name>
    <name evidence="4" type="ORF">UFOVP1297_31</name>
    <name evidence="5" type="ORF">UFOVP1647_9</name>
    <name evidence="1" type="ORF">UFOVP472_43</name>
    <name evidence="2" type="ORF">UFOVP891_25</name>
</gene>
<sequence length="107" mass="12032">MKKAAKRIEVCREPKPVALNPLTEMMTKIVFNPSLSNERTLRVWSIAKAGQCGPDKRILKALGSYRYPSNVAAHVRPLMDALGHKVVAAYELLDKNGQGFVHYPDWK</sequence>
<dbReference type="EMBL" id="LR796442">
    <property type="protein sequence ID" value="CAB4145094.1"/>
    <property type="molecule type" value="Genomic_DNA"/>
</dbReference>
<dbReference type="EMBL" id="LR797507">
    <property type="protein sequence ID" value="CAB4221873.1"/>
    <property type="molecule type" value="Genomic_DNA"/>
</dbReference>
<organism evidence="2">
    <name type="scientific">uncultured Caudovirales phage</name>
    <dbReference type="NCBI Taxonomy" id="2100421"/>
    <lineage>
        <taxon>Viruses</taxon>
        <taxon>Duplodnaviria</taxon>
        <taxon>Heunggongvirae</taxon>
        <taxon>Uroviricota</taxon>
        <taxon>Caudoviricetes</taxon>
        <taxon>Peduoviridae</taxon>
        <taxon>Maltschvirus</taxon>
        <taxon>Maltschvirus maltsch</taxon>
    </lineage>
</organism>
<evidence type="ECO:0000313" key="2">
    <source>
        <dbReference type="EMBL" id="CAB4169043.1"/>
    </source>
</evidence>
<evidence type="ECO:0000313" key="1">
    <source>
        <dbReference type="EMBL" id="CAB4145094.1"/>
    </source>
</evidence>
<dbReference type="EMBL" id="LR796839">
    <property type="protein sequence ID" value="CAB4169043.1"/>
    <property type="molecule type" value="Genomic_DNA"/>
</dbReference>
<dbReference type="EMBL" id="LR797237">
    <property type="protein sequence ID" value="CAB4195716.1"/>
    <property type="molecule type" value="Genomic_DNA"/>
</dbReference>
<dbReference type="EMBL" id="LR797004">
    <property type="protein sequence ID" value="CAB4180783.1"/>
    <property type="molecule type" value="Genomic_DNA"/>
</dbReference>
<evidence type="ECO:0000313" key="4">
    <source>
        <dbReference type="EMBL" id="CAB4195716.1"/>
    </source>
</evidence>